<dbReference type="RefSeq" id="WP_144995433.1">
    <property type="nucleotide sequence ID" value="NZ_VNJK01000009.1"/>
</dbReference>
<keyword evidence="3" id="KW-1185">Reference proteome</keyword>
<proteinExistence type="predicted"/>
<evidence type="ECO:0000313" key="2">
    <source>
        <dbReference type="EMBL" id="TVX85157.1"/>
    </source>
</evidence>
<sequence length="152" mass="17175">MIDINYDKPKSYSAVLFILWFNLLVSVLFLLLGTSILIPYEQEIWGVFREGWVYGAFGISFEQYQSEFSYYLILLIAPVIIAVGTLYASRKSSIALILLLALLFITSVGRGSEIFVIIDFVSLACAASRSSRQYIRSVKVRKVADDCEGMLY</sequence>
<accession>A0A559IBX4</accession>
<name>A0A559IBX4_9BACL</name>
<gene>
    <name evidence="2" type="ORF">FPZ44_25715</name>
</gene>
<keyword evidence="1" id="KW-0812">Transmembrane</keyword>
<evidence type="ECO:0000313" key="3">
    <source>
        <dbReference type="Proteomes" id="UP000318102"/>
    </source>
</evidence>
<comment type="caution">
    <text evidence="2">The sequence shown here is derived from an EMBL/GenBank/DDBJ whole genome shotgun (WGS) entry which is preliminary data.</text>
</comment>
<feature type="transmembrane region" description="Helical" evidence="1">
    <location>
        <begin position="68"/>
        <end position="88"/>
    </location>
</feature>
<feature type="transmembrane region" description="Helical" evidence="1">
    <location>
        <begin position="94"/>
        <end position="127"/>
    </location>
</feature>
<dbReference type="AlphaFoldDB" id="A0A559IBX4"/>
<dbReference type="Proteomes" id="UP000318102">
    <property type="component" value="Unassembled WGS sequence"/>
</dbReference>
<feature type="transmembrane region" description="Helical" evidence="1">
    <location>
        <begin position="12"/>
        <end position="38"/>
    </location>
</feature>
<protein>
    <submittedName>
        <fullName evidence="2">Uncharacterized protein</fullName>
    </submittedName>
</protein>
<keyword evidence="1" id="KW-0472">Membrane</keyword>
<reference evidence="2 3" key="1">
    <citation type="submission" date="2019-07" db="EMBL/GenBank/DDBJ databases">
        <authorList>
            <person name="Kim J."/>
        </authorList>
    </citation>
    <scope>NUCLEOTIDE SEQUENCE [LARGE SCALE GENOMIC DNA]</scope>
    <source>
        <strain evidence="2 3">N4</strain>
    </source>
</reference>
<organism evidence="2 3">
    <name type="scientific">Paenibacillus agilis</name>
    <dbReference type="NCBI Taxonomy" id="3020863"/>
    <lineage>
        <taxon>Bacteria</taxon>
        <taxon>Bacillati</taxon>
        <taxon>Bacillota</taxon>
        <taxon>Bacilli</taxon>
        <taxon>Bacillales</taxon>
        <taxon>Paenibacillaceae</taxon>
        <taxon>Paenibacillus</taxon>
    </lineage>
</organism>
<dbReference type="EMBL" id="VNJK01000009">
    <property type="protein sequence ID" value="TVX85157.1"/>
    <property type="molecule type" value="Genomic_DNA"/>
</dbReference>
<keyword evidence="1" id="KW-1133">Transmembrane helix</keyword>
<evidence type="ECO:0000256" key="1">
    <source>
        <dbReference type="SAM" id="Phobius"/>
    </source>
</evidence>